<reference evidence="3 4" key="1">
    <citation type="submission" date="2020-04" db="EMBL/GenBank/DDBJ databases">
        <title>Advantages and limits of metagenomic assembly and binning of a giant virus.</title>
        <authorList>
            <person name="Schulz F."/>
            <person name="Andreani J."/>
            <person name="Francis R."/>
            <person name="Boudjemaa H."/>
            <person name="Bou Khalil J.Y."/>
            <person name="Lee J."/>
            <person name="La Scola B."/>
            <person name="Woyke T."/>
        </authorList>
    </citation>
    <scope>NUCLEOTIDE SEQUENCE [LARGE SCALE GENOMIC DNA]</scope>
    <source>
        <strain evidence="3 4">FV1/VV64</strain>
    </source>
</reference>
<keyword evidence="2" id="KW-0812">Transmembrane</keyword>
<keyword evidence="2" id="KW-1133">Transmembrane helix</keyword>
<evidence type="ECO:0000313" key="4">
    <source>
        <dbReference type="Proteomes" id="UP001162001"/>
    </source>
</evidence>
<evidence type="ECO:0000313" key="3">
    <source>
        <dbReference type="EMBL" id="QKF93522.1"/>
    </source>
</evidence>
<dbReference type="EMBL" id="MT418680">
    <property type="protein sequence ID" value="QKF93522.1"/>
    <property type="molecule type" value="Genomic_DNA"/>
</dbReference>
<name>A0A7D3R091_9VIRU</name>
<protein>
    <submittedName>
        <fullName evidence="3">Uncharacterized protein</fullName>
    </submittedName>
</protein>
<sequence>MKVFLLIALFSVFGIYATFVNIYKENVTFTNEYYQNCPVSNTSLIGASYYLESNTYEFYAIMYHKFPTGWEMLNQKCNYRCNASYIFIDDSTDCMLIVRYNGTMMLSYNLTQQINAEDVSTPSPSLSPSNITTPSNTGSLPNNDLSNGAIAGIVIGSIVGLGLLVVIVYFSAKKIVAYRRNNARS</sequence>
<feature type="region of interest" description="Disordered" evidence="1">
    <location>
        <begin position="119"/>
        <end position="138"/>
    </location>
</feature>
<gene>
    <name evidence="3" type="ORF">Fadolivirus_1_64</name>
</gene>
<dbReference type="Proteomes" id="UP001162001">
    <property type="component" value="Segment"/>
</dbReference>
<proteinExistence type="predicted"/>
<keyword evidence="4" id="KW-1185">Reference proteome</keyword>
<accession>A0A7D3R091</accession>
<feature type="transmembrane region" description="Helical" evidence="2">
    <location>
        <begin position="149"/>
        <end position="170"/>
    </location>
</feature>
<keyword evidence="2" id="KW-0472">Membrane</keyword>
<organism evidence="3 4">
    <name type="scientific">Fadolivirus FV1/VV64</name>
    <dbReference type="NCBI Taxonomy" id="3070911"/>
    <lineage>
        <taxon>Viruses</taxon>
        <taxon>Varidnaviria</taxon>
        <taxon>Bamfordvirae</taxon>
        <taxon>Nucleocytoviricota</taxon>
        <taxon>Megaviricetes</taxon>
        <taxon>Imitervirales</taxon>
        <taxon>Mimiviridae</taxon>
        <taxon>Klosneuvirinae</taxon>
        <taxon>Fadolivirus</taxon>
        <taxon>Fadolivirus algeromassiliense</taxon>
    </lineage>
</organism>
<evidence type="ECO:0000256" key="1">
    <source>
        <dbReference type="SAM" id="MobiDB-lite"/>
    </source>
</evidence>
<evidence type="ECO:0000256" key="2">
    <source>
        <dbReference type="SAM" id="Phobius"/>
    </source>
</evidence>